<feature type="transmembrane region" description="Helical" evidence="1">
    <location>
        <begin position="81"/>
        <end position="105"/>
    </location>
</feature>
<dbReference type="Proteomes" id="UP001500784">
    <property type="component" value="Unassembled WGS sequence"/>
</dbReference>
<feature type="transmembrane region" description="Helical" evidence="1">
    <location>
        <begin position="126"/>
        <end position="143"/>
    </location>
</feature>
<evidence type="ECO:0008006" key="4">
    <source>
        <dbReference type="Google" id="ProtNLM"/>
    </source>
</evidence>
<keyword evidence="3" id="KW-1185">Reference proteome</keyword>
<evidence type="ECO:0000313" key="3">
    <source>
        <dbReference type="Proteomes" id="UP001500784"/>
    </source>
</evidence>
<accession>A0ABN2PKY2</accession>
<keyword evidence="1" id="KW-1133">Transmembrane helix</keyword>
<name>A0ABN2PKY2_9MICC</name>
<evidence type="ECO:0000313" key="2">
    <source>
        <dbReference type="EMBL" id="GAA1923722.1"/>
    </source>
</evidence>
<protein>
    <recommendedName>
        <fullName evidence="4">DUF2975 domain-containing protein</fullName>
    </recommendedName>
</protein>
<gene>
    <name evidence="2" type="ORF">GCM10009688_31010</name>
</gene>
<reference evidence="2 3" key="1">
    <citation type="journal article" date="2019" name="Int. J. Syst. Evol. Microbiol.">
        <title>The Global Catalogue of Microorganisms (GCM) 10K type strain sequencing project: providing services to taxonomists for standard genome sequencing and annotation.</title>
        <authorList>
            <consortium name="The Broad Institute Genomics Platform"/>
            <consortium name="The Broad Institute Genome Sequencing Center for Infectious Disease"/>
            <person name="Wu L."/>
            <person name="Ma J."/>
        </authorList>
    </citation>
    <scope>NUCLEOTIDE SEQUENCE [LARGE SCALE GENOMIC DNA]</scope>
    <source>
        <strain evidence="2 3">JCM 13316</strain>
    </source>
</reference>
<comment type="caution">
    <text evidence="2">The sequence shown here is derived from an EMBL/GenBank/DDBJ whole genome shotgun (WGS) entry which is preliminary data.</text>
</comment>
<sequence>MMTNVTHTRKPKSGQLAVISVWIVACLAALGSAAEAFVTIFGRTPLAFGGADPRVQLVMLPQITQAELREGAVGYLVDIPLWLRVLCATPALLYIVMALVAAFLIARVLREISAGRPFTARVRKNLLALSFLLIGAGLLYGTLDATANRAVFEVASNFGTEGFPLGADYAAISTDAPRWPYFMITSGVVGLALSSAFKAGGRLQEETDGLV</sequence>
<evidence type="ECO:0000256" key="1">
    <source>
        <dbReference type="SAM" id="Phobius"/>
    </source>
</evidence>
<feature type="transmembrane region" description="Helical" evidence="1">
    <location>
        <begin position="179"/>
        <end position="197"/>
    </location>
</feature>
<organism evidence="2 3">
    <name type="scientific">Arthrobacter gandavensis</name>
    <dbReference type="NCBI Taxonomy" id="169960"/>
    <lineage>
        <taxon>Bacteria</taxon>
        <taxon>Bacillati</taxon>
        <taxon>Actinomycetota</taxon>
        <taxon>Actinomycetes</taxon>
        <taxon>Micrococcales</taxon>
        <taxon>Micrococcaceae</taxon>
        <taxon>Arthrobacter</taxon>
    </lineage>
</organism>
<keyword evidence="1" id="KW-0472">Membrane</keyword>
<proteinExistence type="predicted"/>
<keyword evidence="1" id="KW-0812">Transmembrane</keyword>
<dbReference type="EMBL" id="BAAALV010000007">
    <property type="protein sequence ID" value="GAA1923722.1"/>
    <property type="molecule type" value="Genomic_DNA"/>
</dbReference>